<organism evidence="4 5">
    <name type="scientific">Methylomonas paludis</name>
    <dbReference type="NCBI Taxonomy" id="1173101"/>
    <lineage>
        <taxon>Bacteria</taxon>
        <taxon>Pseudomonadati</taxon>
        <taxon>Pseudomonadota</taxon>
        <taxon>Gammaproteobacteria</taxon>
        <taxon>Methylococcales</taxon>
        <taxon>Methylococcaceae</taxon>
        <taxon>Methylomonas</taxon>
    </lineage>
</organism>
<feature type="chain" id="PRO_5036764939" evidence="3">
    <location>
        <begin position="26"/>
        <end position="263"/>
    </location>
</feature>
<feature type="signal peptide" evidence="3">
    <location>
        <begin position="1"/>
        <end position="25"/>
    </location>
</feature>
<gene>
    <name evidence="4" type="ORF">KEF85_08940</name>
</gene>
<evidence type="ECO:0000313" key="4">
    <source>
        <dbReference type="EMBL" id="QWF69508.1"/>
    </source>
</evidence>
<reference evidence="4" key="1">
    <citation type="submission" date="2021-04" db="EMBL/GenBank/DDBJ databases">
        <title>Draft genome sequence data of methanotrophic Methylovulum sp. strain S1L and Methylomonas sp. strain S2AM isolated from boreal lake water columns.</title>
        <authorList>
            <person name="Rissanen A.J."/>
            <person name="Mangayil R."/>
            <person name="Svenning M.M."/>
            <person name="Khanongnuch R."/>
        </authorList>
    </citation>
    <scope>NUCLEOTIDE SEQUENCE</scope>
    <source>
        <strain evidence="4">S2AM</strain>
    </source>
</reference>
<keyword evidence="4" id="KW-0449">Lipoprotein</keyword>
<dbReference type="KEGG" id="mpad:KEF85_08940"/>
<sequence>MQYNKNNIPKALLLIGMLTVLGGCATTKGSDPKDPWQGWNRGAQTFNDNLDDYVMKPVAKGYDWLLPGFAHHAVTNFFSNLDDIAVAANDALQGKFSQSGEDSARLLVNTTLGLGGLIDVGSRLDLPKHLEDFDQTLGVWGVDTGPYLVLPFLGPSSARGVTGILADAALNPISYTGIYFGNDSTMAWIVSGGLGGLKAIDTRANNLAAGNVVSEAALDRYEFFKNAYLARRNYLVHDGNVPDEDVLKFNEDKGKNLGPISPY</sequence>
<dbReference type="PROSITE" id="PS51257">
    <property type="entry name" value="PROKAR_LIPOPROTEIN"/>
    <property type="match status" value="1"/>
</dbReference>
<dbReference type="GO" id="GO:0120010">
    <property type="term" value="P:intermembrane phospholipid transfer"/>
    <property type="evidence" value="ECO:0007669"/>
    <property type="project" value="TreeGrafter"/>
</dbReference>
<evidence type="ECO:0000256" key="3">
    <source>
        <dbReference type="SAM" id="SignalP"/>
    </source>
</evidence>
<dbReference type="Pfam" id="PF04333">
    <property type="entry name" value="MlaA"/>
    <property type="match status" value="1"/>
</dbReference>
<dbReference type="PRINTS" id="PR01805">
    <property type="entry name" value="VACJLIPOPROT"/>
</dbReference>
<dbReference type="Proteomes" id="UP000676649">
    <property type="component" value="Chromosome"/>
</dbReference>
<dbReference type="GO" id="GO:0016020">
    <property type="term" value="C:membrane"/>
    <property type="evidence" value="ECO:0007669"/>
    <property type="project" value="InterPro"/>
</dbReference>
<dbReference type="AlphaFoldDB" id="A0A975MKD3"/>
<accession>A0A975MKD3</accession>
<name>A0A975MKD3_9GAMM</name>
<evidence type="ECO:0000256" key="1">
    <source>
        <dbReference type="ARBA" id="ARBA00010634"/>
    </source>
</evidence>
<comment type="similarity">
    <text evidence="1">Belongs to the MlaA family.</text>
</comment>
<keyword evidence="2 3" id="KW-0732">Signal</keyword>
<evidence type="ECO:0000313" key="5">
    <source>
        <dbReference type="Proteomes" id="UP000676649"/>
    </source>
</evidence>
<dbReference type="PANTHER" id="PTHR30035">
    <property type="entry name" value="LIPOPROTEIN VACJ-RELATED"/>
    <property type="match status" value="1"/>
</dbReference>
<proteinExistence type="inferred from homology"/>
<evidence type="ECO:0000256" key="2">
    <source>
        <dbReference type="ARBA" id="ARBA00022729"/>
    </source>
</evidence>
<protein>
    <submittedName>
        <fullName evidence="4">VacJ family lipoprotein</fullName>
    </submittedName>
</protein>
<dbReference type="PANTHER" id="PTHR30035:SF3">
    <property type="entry name" value="INTERMEMBRANE PHOSPHOLIPID TRANSPORT SYSTEM LIPOPROTEIN MLAA"/>
    <property type="match status" value="1"/>
</dbReference>
<dbReference type="InterPro" id="IPR007428">
    <property type="entry name" value="MlaA"/>
</dbReference>
<keyword evidence="5" id="KW-1185">Reference proteome</keyword>
<dbReference type="RefSeq" id="WP_215579603.1">
    <property type="nucleotide sequence ID" value="NZ_CP073754.1"/>
</dbReference>
<dbReference type="EMBL" id="CP073754">
    <property type="protein sequence ID" value="QWF69508.1"/>
    <property type="molecule type" value="Genomic_DNA"/>
</dbReference>